<evidence type="ECO:0000256" key="2">
    <source>
        <dbReference type="ARBA" id="ARBA00021776"/>
    </source>
</evidence>
<evidence type="ECO:0000256" key="1">
    <source>
        <dbReference type="ARBA" id="ARBA00004173"/>
    </source>
</evidence>
<dbReference type="GO" id="GO:0005743">
    <property type="term" value="C:mitochondrial inner membrane"/>
    <property type="evidence" value="ECO:0007669"/>
    <property type="project" value="TreeGrafter"/>
</dbReference>
<keyword evidence="6" id="KW-1185">Reference proteome</keyword>
<dbReference type="GO" id="GO:0032981">
    <property type="term" value="P:mitochondrial respiratory chain complex I assembly"/>
    <property type="evidence" value="ECO:0007669"/>
    <property type="project" value="InterPro"/>
</dbReference>
<dbReference type="OMA" id="INIIDDW"/>
<dbReference type="HOGENOM" id="CLU_074390_1_1_1"/>
<dbReference type="Proteomes" id="UP000002258">
    <property type="component" value="Chromosome 5"/>
</dbReference>
<dbReference type="SUPFAM" id="SSF64076">
    <property type="entry name" value="MTH938-like"/>
    <property type="match status" value="1"/>
</dbReference>
<accession>A3LVZ6</accession>
<reference evidence="5 6" key="1">
    <citation type="journal article" date="2007" name="Nat. Biotechnol.">
        <title>Genome sequence of the lignocellulose-bioconverting and xylose-fermenting yeast Pichia stipitis.</title>
        <authorList>
            <person name="Jeffries T.W."/>
            <person name="Grigoriev I.V."/>
            <person name="Grimwood J."/>
            <person name="Laplaza J.M."/>
            <person name="Aerts A."/>
            <person name="Salamov A."/>
            <person name="Schmutz J."/>
            <person name="Lindquist E."/>
            <person name="Dehal P."/>
            <person name="Shapiro H."/>
            <person name="Jin Y.S."/>
            <person name="Passoth V."/>
            <person name="Richardson P.M."/>
        </authorList>
    </citation>
    <scope>NUCLEOTIDE SEQUENCE [LARGE SCALE GENOMIC DNA]</scope>
    <source>
        <strain evidence="6">ATCC 58785 / CBS 6054 / NBRC 10063 / NRRL Y-11545</strain>
    </source>
</reference>
<dbReference type="InParanoid" id="A3LVZ6"/>
<dbReference type="EMBL" id="CP000499">
    <property type="protein sequence ID" value="ABN66870.1"/>
    <property type="molecule type" value="Genomic_DNA"/>
</dbReference>
<name>A3LVZ6_PICST</name>
<dbReference type="eggNOG" id="KOG3363">
    <property type="taxonomic scope" value="Eukaryota"/>
</dbReference>
<protein>
    <recommendedName>
        <fullName evidence="2">NADH dehydrogenase [ubiquinone] 1 alpha subcomplex assembly factor 3</fullName>
    </recommendedName>
</protein>
<dbReference type="KEGG" id="pic:PICST_72817"/>
<dbReference type="PANTHER" id="PTHR21192">
    <property type="entry name" value="NUCLEAR PROTEIN E3-3"/>
    <property type="match status" value="1"/>
</dbReference>
<dbReference type="PANTHER" id="PTHR21192:SF2">
    <property type="entry name" value="NADH DEHYDROGENASE [UBIQUINONE] 1 ALPHA SUBCOMPLEX ASSEMBLY FACTOR 3"/>
    <property type="match status" value="1"/>
</dbReference>
<dbReference type="Gene3D" id="3.40.1230.10">
    <property type="entry name" value="MTH938-like"/>
    <property type="match status" value="1"/>
</dbReference>
<keyword evidence="3" id="KW-0496">Mitochondrion</keyword>
<dbReference type="Pfam" id="PF04430">
    <property type="entry name" value="DUF498"/>
    <property type="match status" value="1"/>
</dbReference>
<dbReference type="CDD" id="cd05125">
    <property type="entry name" value="Mth938_2P1-like"/>
    <property type="match status" value="1"/>
</dbReference>
<dbReference type="InterPro" id="IPR036748">
    <property type="entry name" value="MTH938-like_sf"/>
</dbReference>
<organism evidence="5 6">
    <name type="scientific">Scheffersomyces stipitis (strain ATCC 58785 / CBS 6054 / NBRC 10063 / NRRL Y-11545)</name>
    <name type="common">Yeast</name>
    <name type="synonym">Pichia stipitis</name>
    <dbReference type="NCBI Taxonomy" id="322104"/>
    <lineage>
        <taxon>Eukaryota</taxon>
        <taxon>Fungi</taxon>
        <taxon>Dikarya</taxon>
        <taxon>Ascomycota</taxon>
        <taxon>Saccharomycotina</taxon>
        <taxon>Pichiomycetes</taxon>
        <taxon>Debaryomycetaceae</taxon>
        <taxon>Scheffersomyces</taxon>
    </lineage>
</organism>
<comment type="similarity">
    <text evidence="4">Belongs to the NDUFAF3 family.</text>
</comment>
<evidence type="ECO:0000313" key="5">
    <source>
        <dbReference type="EMBL" id="ABN66870.1"/>
    </source>
</evidence>
<comment type="subcellular location">
    <subcellularLocation>
        <location evidence="1">Mitochondrion</location>
    </subcellularLocation>
</comment>
<dbReference type="InterPro" id="IPR034095">
    <property type="entry name" value="NDUF3"/>
</dbReference>
<dbReference type="AlphaFoldDB" id="A3LVZ6"/>
<dbReference type="STRING" id="322104.A3LVZ6"/>
<proteinExistence type="inferred from homology"/>
<gene>
    <name evidence="5" type="ORF">PICST_72817</name>
</gene>
<evidence type="ECO:0000256" key="4">
    <source>
        <dbReference type="ARBA" id="ARBA00049984"/>
    </source>
</evidence>
<sequence length="218" mass="24177">MSMAYNRSIGSILYQTSKESIRIGSNYRRCFSVSISRHNLFGGTKSIGNKGQLLTPPSGKGETSSNPADLFKKNDILMYSDKPLNYIESVKENGFHLANNLLITSPNKQGEIIGALMLQSETFEVNLSNEGYKIINKFIVEFNEDVLQVFKKVHPKPEIVVIGLGEKSRMLSESNKRYFSSLGMQLEVGDSNNAAQIFDLLATERPNVIGALLLPPNV</sequence>
<dbReference type="GeneID" id="4839554"/>
<evidence type="ECO:0000256" key="3">
    <source>
        <dbReference type="ARBA" id="ARBA00023128"/>
    </source>
</evidence>
<evidence type="ECO:0000313" key="6">
    <source>
        <dbReference type="Proteomes" id="UP000002258"/>
    </source>
</evidence>
<dbReference type="InterPro" id="IPR007523">
    <property type="entry name" value="NDUFAF3/AAMDC"/>
</dbReference>
<dbReference type="OrthoDB" id="20681at2759"/>
<dbReference type="RefSeq" id="XP_001384899.1">
    <property type="nucleotide sequence ID" value="XM_001384862.1"/>
</dbReference>